<proteinExistence type="predicted"/>
<sequence>MASREKLSFFTIRSPWTRLLFVAPLATKQHVVPCEIASYLAVGLTLGLTLDNAATWLLATWGLIPIAQQPFSVTVIWLLWNDQNAILFGFDPMCAEHVLFLCKELCCGISSISVTPS</sequence>
<dbReference type="AlphaFoldDB" id="A0A5E4FLQ4"/>
<accession>A0A5E4FLQ4</accession>
<evidence type="ECO:0000313" key="1">
    <source>
        <dbReference type="EMBL" id="VVA28249.1"/>
    </source>
</evidence>
<name>A0A5E4FLQ4_PRUDU</name>
<dbReference type="Proteomes" id="UP000327085">
    <property type="component" value="Chromosome 2"/>
</dbReference>
<dbReference type="InParanoid" id="A0A5E4FLQ4"/>
<reference evidence="2" key="1">
    <citation type="journal article" date="2020" name="Plant J.">
        <title>Transposons played a major role in the diversification between the closely related almond and peach genomes: results from the almond genome sequence.</title>
        <authorList>
            <person name="Alioto T."/>
            <person name="Alexiou K.G."/>
            <person name="Bardil A."/>
            <person name="Barteri F."/>
            <person name="Castanera R."/>
            <person name="Cruz F."/>
            <person name="Dhingra A."/>
            <person name="Duval H."/>
            <person name="Fernandez I Marti A."/>
            <person name="Frias L."/>
            <person name="Galan B."/>
            <person name="Garcia J.L."/>
            <person name="Howad W."/>
            <person name="Gomez-Garrido J."/>
            <person name="Gut M."/>
            <person name="Julca I."/>
            <person name="Morata J."/>
            <person name="Puigdomenech P."/>
            <person name="Ribeca P."/>
            <person name="Rubio Cabetas M.J."/>
            <person name="Vlasova A."/>
            <person name="Wirthensohn M."/>
            <person name="Garcia-Mas J."/>
            <person name="Gabaldon T."/>
            <person name="Casacuberta J.M."/>
            <person name="Arus P."/>
        </authorList>
    </citation>
    <scope>NUCLEOTIDE SEQUENCE [LARGE SCALE GENOMIC DNA]</scope>
    <source>
        <strain evidence="2">cv. Texas</strain>
    </source>
</reference>
<protein>
    <submittedName>
        <fullName evidence="1">Uncharacterized protein</fullName>
    </submittedName>
</protein>
<organism evidence="1 2">
    <name type="scientific">Prunus dulcis</name>
    <name type="common">Almond</name>
    <name type="synonym">Amygdalus dulcis</name>
    <dbReference type="NCBI Taxonomy" id="3755"/>
    <lineage>
        <taxon>Eukaryota</taxon>
        <taxon>Viridiplantae</taxon>
        <taxon>Streptophyta</taxon>
        <taxon>Embryophyta</taxon>
        <taxon>Tracheophyta</taxon>
        <taxon>Spermatophyta</taxon>
        <taxon>Magnoliopsida</taxon>
        <taxon>eudicotyledons</taxon>
        <taxon>Gunneridae</taxon>
        <taxon>Pentapetalae</taxon>
        <taxon>rosids</taxon>
        <taxon>fabids</taxon>
        <taxon>Rosales</taxon>
        <taxon>Rosaceae</taxon>
        <taxon>Amygdaloideae</taxon>
        <taxon>Amygdaleae</taxon>
        <taxon>Prunus</taxon>
    </lineage>
</organism>
<gene>
    <name evidence="1" type="ORF">ALMOND_2B007355</name>
</gene>
<dbReference type="EMBL" id="CABIKO010000137">
    <property type="protein sequence ID" value="VVA28249.1"/>
    <property type="molecule type" value="Genomic_DNA"/>
</dbReference>
<evidence type="ECO:0000313" key="2">
    <source>
        <dbReference type="Proteomes" id="UP000327085"/>
    </source>
</evidence>
<dbReference type="Gramene" id="VVA28249">
    <property type="protein sequence ID" value="VVA28249"/>
    <property type="gene ID" value="Prudul26B007355"/>
</dbReference>